<evidence type="ECO:0000259" key="13">
    <source>
        <dbReference type="Pfam" id="PF00593"/>
    </source>
</evidence>
<dbReference type="InterPro" id="IPR036942">
    <property type="entry name" value="Beta-barrel_TonB_sf"/>
</dbReference>
<keyword evidence="8 12" id="KW-0798">TonB box</keyword>
<feature type="domain" description="TonB-dependent receptor plug" evidence="14">
    <location>
        <begin position="38"/>
        <end position="140"/>
    </location>
</feature>
<dbReference type="Pfam" id="PF00593">
    <property type="entry name" value="TonB_dep_Rec_b-barrel"/>
    <property type="match status" value="1"/>
</dbReference>
<dbReference type="PANTHER" id="PTHR32552:SF81">
    <property type="entry name" value="TONB-DEPENDENT OUTER MEMBRANE RECEPTOR"/>
    <property type="match status" value="1"/>
</dbReference>
<dbReference type="EMBL" id="JBHRTR010000025">
    <property type="protein sequence ID" value="MFC3227847.1"/>
    <property type="molecule type" value="Genomic_DNA"/>
</dbReference>
<evidence type="ECO:0000259" key="14">
    <source>
        <dbReference type="Pfam" id="PF07715"/>
    </source>
</evidence>
<keyword evidence="2 11" id="KW-0813">Transport</keyword>
<keyword evidence="16" id="KW-1185">Reference proteome</keyword>
<keyword evidence="10 11" id="KW-0998">Cell outer membrane</keyword>
<evidence type="ECO:0000256" key="6">
    <source>
        <dbReference type="ARBA" id="ARBA00023004"/>
    </source>
</evidence>
<evidence type="ECO:0000256" key="5">
    <source>
        <dbReference type="ARBA" id="ARBA00022692"/>
    </source>
</evidence>
<evidence type="ECO:0000313" key="15">
    <source>
        <dbReference type="EMBL" id="MFC3227847.1"/>
    </source>
</evidence>
<keyword evidence="15" id="KW-0675">Receptor</keyword>
<name>A0ABV7KZU6_9PROT</name>
<keyword evidence="9 11" id="KW-0472">Membrane</keyword>
<organism evidence="15 16">
    <name type="scientific">Marinibaculum pumilum</name>
    <dbReference type="NCBI Taxonomy" id="1766165"/>
    <lineage>
        <taxon>Bacteria</taxon>
        <taxon>Pseudomonadati</taxon>
        <taxon>Pseudomonadota</taxon>
        <taxon>Alphaproteobacteria</taxon>
        <taxon>Rhodospirillales</taxon>
        <taxon>Rhodospirillaceae</taxon>
        <taxon>Marinibaculum</taxon>
    </lineage>
</organism>
<dbReference type="InterPro" id="IPR000531">
    <property type="entry name" value="Beta-barrel_TonB"/>
</dbReference>
<keyword evidence="4" id="KW-0410">Iron transport</keyword>
<dbReference type="Pfam" id="PF07715">
    <property type="entry name" value="Plug"/>
    <property type="match status" value="1"/>
</dbReference>
<keyword evidence="7" id="KW-0406">Ion transport</keyword>
<comment type="similarity">
    <text evidence="11 12">Belongs to the TonB-dependent receptor family.</text>
</comment>
<comment type="subcellular location">
    <subcellularLocation>
        <location evidence="1 11">Cell outer membrane</location>
        <topology evidence="1 11">Multi-pass membrane protein</topology>
    </subcellularLocation>
</comment>
<evidence type="ECO:0000256" key="11">
    <source>
        <dbReference type="PROSITE-ProRule" id="PRU01360"/>
    </source>
</evidence>
<protein>
    <submittedName>
        <fullName evidence="15">TonB-dependent receptor</fullName>
    </submittedName>
</protein>
<dbReference type="CDD" id="cd01347">
    <property type="entry name" value="ligand_gated_channel"/>
    <property type="match status" value="1"/>
</dbReference>
<dbReference type="InterPro" id="IPR012910">
    <property type="entry name" value="Plug_dom"/>
</dbReference>
<evidence type="ECO:0000256" key="2">
    <source>
        <dbReference type="ARBA" id="ARBA00022448"/>
    </source>
</evidence>
<comment type="caution">
    <text evidence="15">The sequence shown here is derived from an EMBL/GenBank/DDBJ whole genome shotgun (WGS) entry which is preliminary data.</text>
</comment>
<evidence type="ECO:0000256" key="7">
    <source>
        <dbReference type="ARBA" id="ARBA00023065"/>
    </source>
</evidence>
<dbReference type="PROSITE" id="PS52016">
    <property type="entry name" value="TONB_DEPENDENT_REC_3"/>
    <property type="match status" value="1"/>
</dbReference>
<keyword evidence="6" id="KW-0408">Iron</keyword>
<dbReference type="Proteomes" id="UP001595528">
    <property type="component" value="Unassembled WGS sequence"/>
</dbReference>
<evidence type="ECO:0000256" key="1">
    <source>
        <dbReference type="ARBA" id="ARBA00004571"/>
    </source>
</evidence>
<evidence type="ECO:0000256" key="8">
    <source>
        <dbReference type="ARBA" id="ARBA00023077"/>
    </source>
</evidence>
<keyword evidence="5 11" id="KW-0812">Transmembrane</keyword>
<dbReference type="SUPFAM" id="SSF56935">
    <property type="entry name" value="Porins"/>
    <property type="match status" value="1"/>
</dbReference>
<evidence type="ECO:0000256" key="10">
    <source>
        <dbReference type="ARBA" id="ARBA00023237"/>
    </source>
</evidence>
<gene>
    <name evidence="15" type="ORF">ACFOGJ_11430</name>
</gene>
<evidence type="ECO:0000256" key="9">
    <source>
        <dbReference type="ARBA" id="ARBA00023136"/>
    </source>
</evidence>
<reference evidence="16" key="1">
    <citation type="journal article" date="2019" name="Int. J. Syst. Evol. Microbiol.">
        <title>The Global Catalogue of Microorganisms (GCM) 10K type strain sequencing project: providing services to taxonomists for standard genome sequencing and annotation.</title>
        <authorList>
            <consortium name="The Broad Institute Genomics Platform"/>
            <consortium name="The Broad Institute Genome Sequencing Center for Infectious Disease"/>
            <person name="Wu L."/>
            <person name="Ma J."/>
        </authorList>
    </citation>
    <scope>NUCLEOTIDE SEQUENCE [LARGE SCALE GENOMIC DNA]</scope>
    <source>
        <strain evidence="16">KCTC 42964</strain>
    </source>
</reference>
<dbReference type="RefSeq" id="WP_379900368.1">
    <property type="nucleotide sequence ID" value="NZ_JBHRTR010000025.1"/>
</dbReference>
<evidence type="ECO:0000256" key="4">
    <source>
        <dbReference type="ARBA" id="ARBA00022496"/>
    </source>
</evidence>
<dbReference type="PANTHER" id="PTHR32552">
    <property type="entry name" value="FERRICHROME IRON RECEPTOR-RELATED"/>
    <property type="match status" value="1"/>
</dbReference>
<accession>A0ABV7KZU6</accession>
<keyword evidence="3 11" id="KW-1134">Transmembrane beta strand</keyword>
<dbReference type="Gene3D" id="2.40.170.20">
    <property type="entry name" value="TonB-dependent receptor, beta-barrel domain"/>
    <property type="match status" value="1"/>
</dbReference>
<sequence>MAAGQDDAGGPIDGTARPLVLAPVTVTARRFEEPLALVPFSLSLVDGAALQERGIRDTRDLYRSIPNFNFTDSGLPEANLLNIRGIGASSAFVGPSVTYYVDGVPLPARMFDQQFLDLRRIEVLRGPQGTLFGQNAQAGAVSMVTEDPTARPAFELGGEVGSYGERRLSATASGPVTARLGGRLAADLAHRDGDIRNLQYSGPNSLASDDRDIREQTIGKIGGKLRLLAGDATTATLSGRFQRDRQRPTTGVLLDGPGYPANALDPQPRNDMDSGGAVLDVQHDFAFARLTSLTGFQAYDLALETDITDGYIAAASSGLPVWAFANANAVRRIDERSSQWSQEFRLDGGGAGGFRWVGGVSALHADFASTTDITSPALPNGSYAAEIGTTNLAGFGEVTVPLLTGLRAVGGLRFTHERRDFDGRFTGRAGGAPAVPSFSEAGDVSSGFLTGRAGLSYDLAAGLTGYATIARGAKAGGYPFYNQAAAFGIAQQAYRGSATWSYEAGLRGTVAGGRLDLSSALFLNDTKDEQLFTFNPAAGQFQVQNADTRTYGGELEFALRPVESLTLRGDLALLQTAITRSDANSGLQDGNDLPYAPAFTASLGADYLLAARPLGLPGDFILGAEYQYVGSREIDPANSHRLSGYGLVNLRGGWQGDGADIYGYVRNLLDADYVQSGYRAGVSTTGSPVIGVVPGQPLSFGIGARLRF</sequence>
<evidence type="ECO:0000313" key="16">
    <source>
        <dbReference type="Proteomes" id="UP001595528"/>
    </source>
</evidence>
<feature type="domain" description="TonB-dependent receptor-like beta-barrel" evidence="13">
    <location>
        <begin position="229"/>
        <end position="668"/>
    </location>
</feature>
<evidence type="ECO:0000256" key="12">
    <source>
        <dbReference type="RuleBase" id="RU003357"/>
    </source>
</evidence>
<dbReference type="InterPro" id="IPR039426">
    <property type="entry name" value="TonB-dep_rcpt-like"/>
</dbReference>
<evidence type="ECO:0000256" key="3">
    <source>
        <dbReference type="ARBA" id="ARBA00022452"/>
    </source>
</evidence>
<proteinExistence type="inferred from homology"/>